<keyword evidence="1" id="KW-0812">Transmembrane</keyword>
<evidence type="ECO:0000313" key="3">
    <source>
        <dbReference type="Proteomes" id="UP001595615"/>
    </source>
</evidence>
<sequence>MSRIPLWATLIPLAVGLGAYWWYWDGERAIFEQALTGVLAEPAAVGGFPYRLEAGLPSVRFRHDGQYRFSVEAETGQLNRQPWKQDLTSIGLLKPKVVWSAPGLDGAVFQVESAEGHASLRLDGTRIARLSAVHNDARVTLPLLRATATAPSFEWHFRETPATADPASRAPTFPEQAQVVLVADAIRFGGGDPLNLSAQLGVTSAAPVWDFAGWRQGGTVELRSLTLSDGHGDILNASATGVAGSADPLRVSGTIRTVCPLTVQAALAGTPAPAREYRTRKEVSFAFGGIGRDVQALLPPEGLPKLPLRQQEPPCPKIVG</sequence>
<keyword evidence="3" id="KW-1185">Reference proteome</keyword>
<organism evidence="2 3">
    <name type="scientific">Sphingoaurantiacus capsulatus</name>
    <dbReference type="NCBI Taxonomy" id="1771310"/>
    <lineage>
        <taxon>Bacteria</taxon>
        <taxon>Pseudomonadati</taxon>
        <taxon>Pseudomonadota</taxon>
        <taxon>Alphaproteobacteria</taxon>
        <taxon>Sphingomonadales</taxon>
        <taxon>Sphingosinicellaceae</taxon>
        <taxon>Sphingoaurantiacus</taxon>
    </lineage>
</organism>
<gene>
    <name evidence="2" type="ORF">ACFOMD_03665</name>
</gene>
<keyword evidence="1" id="KW-1133">Transmembrane helix</keyword>
<feature type="transmembrane region" description="Helical" evidence="1">
    <location>
        <begin position="6"/>
        <end position="24"/>
    </location>
</feature>
<proteinExistence type="predicted"/>
<comment type="caution">
    <text evidence="2">The sequence shown here is derived from an EMBL/GenBank/DDBJ whole genome shotgun (WGS) entry which is preliminary data.</text>
</comment>
<protein>
    <recommendedName>
        <fullName evidence="4">DUF2125 domain-containing protein</fullName>
    </recommendedName>
</protein>
<evidence type="ECO:0000256" key="1">
    <source>
        <dbReference type="SAM" id="Phobius"/>
    </source>
</evidence>
<accession>A0ABV7X975</accession>
<dbReference type="RefSeq" id="WP_380857008.1">
    <property type="nucleotide sequence ID" value="NZ_JBHRXV010000003.1"/>
</dbReference>
<reference evidence="3" key="1">
    <citation type="journal article" date="2019" name="Int. J. Syst. Evol. Microbiol.">
        <title>The Global Catalogue of Microorganisms (GCM) 10K type strain sequencing project: providing services to taxonomists for standard genome sequencing and annotation.</title>
        <authorList>
            <consortium name="The Broad Institute Genomics Platform"/>
            <consortium name="The Broad Institute Genome Sequencing Center for Infectious Disease"/>
            <person name="Wu L."/>
            <person name="Ma J."/>
        </authorList>
    </citation>
    <scope>NUCLEOTIDE SEQUENCE [LARGE SCALE GENOMIC DNA]</scope>
    <source>
        <strain evidence="3">KCTC 42644</strain>
    </source>
</reference>
<name>A0ABV7X975_9SPHN</name>
<dbReference type="Proteomes" id="UP001595615">
    <property type="component" value="Unassembled WGS sequence"/>
</dbReference>
<evidence type="ECO:0008006" key="4">
    <source>
        <dbReference type="Google" id="ProtNLM"/>
    </source>
</evidence>
<evidence type="ECO:0000313" key="2">
    <source>
        <dbReference type="EMBL" id="MFC3711653.1"/>
    </source>
</evidence>
<dbReference type="EMBL" id="JBHRXV010000003">
    <property type="protein sequence ID" value="MFC3711653.1"/>
    <property type="molecule type" value="Genomic_DNA"/>
</dbReference>
<keyword evidence="1" id="KW-0472">Membrane</keyword>